<feature type="transmembrane region" description="Helical" evidence="8">
    <location>
        <begin position="36"/>
        <end position="56"/>
    </location>
</feature>
<comment type="similarity">
    <text evidence="2 8">Belongs to the 4-toluene sulfonate uptake permease (TSUP) (TC 2.A.102) family.</text>
</comment>
<feature type="transmembrane region" description="Helical" evidence="8">
    <location>
        <begin position="263"/>
        <end position="280"/>
    </location>
</feature>
<evidence type="ECO:0000256" key="3">
    <source>
        <dbReference type="ARBA" id="ARBA00022448"/>
    </source>
</evidence>
<dbReference type="InterPro" id="IPR002781">
    <property type="entry name" value="TM_pro_TauE-like"/>
</dbReference>
<dbReference type="GO" id="GO:0005886">
    <property type="term" value="C:plasma membrane"/>
    <property type="evidence" value="ECO:0007669"/>
    <property type="project" value="UniProtKB-SubCell"/>
</dbReference>
<gene>
    <name evidence="10" type="ORF">G7070_13910</name>
</gene>
<keyword evidence="11" id="KW-1185">Reference proteome</keyword>
<organism evidence="10 11">
    <name type="scientific">Propioniciclava coleopterorum</name>
    <dbReference type="NCBI Taxonomy" id="2714937"/>
    <lineage>
        <taxon>Bacteria</taxon>
        <taxon>Bacillati</taxon>
        <taxon>Actinomycetota</taxon>
        <taxon>Actinomycetes</taxon>
        <taxon>Propionibacteriales</taxon>
        <taxon>Propionibacteriaceae</taxon>
        <taxon>Propioniciclava</taxon>
    </lineage>
</organism>
<dbReference type="Proteomes" id="UP000501058">
    <property type="component" value="Chromosome"/>
</dbReference>
<dbReference type="PANTHER" id="PTHR30269:SF23">
    <property type="entry name" value="MEMBRANE TRANSPORTER PROTEIN YDHB-RELATED"/>
    <property type="match status" value="1"/>
</dbReference>
<dbReference type="AlphaFoldDB" id="A0A6G7Y8N1"/>
<feature type="transmembrane region" description="Helical" evidence="8">
    <location>
        <begin position="169"/>
        <end position="196"/>
    </location>
</feature>
<dbReference type="Pfam" id="PF01925">
    <property type="entry name" value="TauE"/>
    <property type="match status" value="1"/>
</dbReference>
<evidence type="ECO:0000256" key="2">
    <source>
        <dbReference type="ARBA" id="ARBA00009142"/>
    </source>
</evidence>
<feature type="transmembrane region" description="Helical" evidence="8">
    <location>
        <begin position="208"/>
        <end position="229"/>
    </location>
</feature>
<evidence type="ECO:0000256" key="7">
    <source>
        <dbReference type="ARBA" id="ARBA00023136"/>
    </source>
</evidence>
<evidence type="ECO:0000256" key="9">
    <source>
        <dbReference type="SAM" id="MobiDB-lite"/>
    </source>
</evidence>
<feature type="region of interest" description="Disordered" evidence="9">
    <location>
        <begin position="87"/>
        <end position="164"/>
    </location>
</feature>
<keyword evidence="7 8" id="KW-0472">Membrane</keyword>
<accession>A0A6G7Y8N1</accession>
<proteinExistence type="inferred from homology"/>
<feature type="compositionally biased region" description="Low complexity" evidence="9">
    <location>
        <begin position="90"/>
        <end position="103"/>
    </location>
</feature>
<dbReference type="InterPro" id="IPR052017">
    <property type="entry name" value="TSUP"/>
</dbReference>
<reference evidence="10 11" key="1">
    <citation type="submission" date="2020-03" db="EMBL/GenBank/DDBJ databases">
        <title>Propioniciclava sp. nov., isolated from Hydrophilus acuminatus.</title>
        <authorList>
            <person name="Hyun D.-W."/>
            <person name="Bae J.-W."/>
        </authorList>
    </citation>
    <scope>NUCLEOTIDE SEQUENCE [LARGE SCALE GENOMIC DNA]</scope>
    <source>
        <strain evidence="10 11">HDW11</strain>
    </source>
</reference>
<evidence type="ECO:0000256" key="8">
    <source>
        <dbReference type="RuleBase" id="RU363041"/>
    </source>
</evidence>
<evidence type="ECO:0000256" key="4">
    <source>
        <dbReference type="ARBA" id="ARBA00022475"/>
    </source>
</evidence>
<comment type="subcellular location">
    <subcellularLocation>
        <location evidence="1 8">Cell membrane</location>
        <topology evidence="1 8">Multi-pass membrane protein</topology>
    </subcellularLocation>
</comment>
<dbReference type="EMBL" id="CP049865">
    <property type="protein sequence ID" value="QIK73153.1"/>
    <property type="molecule type" value="Genomic_DNA"/>
</dbReference>
<evidence type="ECO:0000256" key="5">
    <source>
        <dbReference type="ARBA" id="ARBA00022692"/>
    </source>
</evidence>
<protein>
    <recommendedName>
        <fullName evidence="8">Probable membrane transporter protein</fullName>
    </recommendedName>
</protein>
<evidence type="ECO:0000313" key="11">
    <source>
        <dbReference type="Proteomes" id="UP000501058"/>
    </source>
</evidence>
<keyword evidence="3" id="KW-0813">Transport</keyword>
<keyword evidence="5 8" id="KW-0812">Transmembrane</keyword>
<name>A0A6G7Y8N1_9ACTN</name>
<evidence type="ECO:0000256" key="6">
    <source>
        <dbReference type="ARBA" id="ARBA00022989"/>
    </source>
</evidence>
<keyword evidence="4 8" id="KW-1003">Cell membrane</keyword>
<feature type="transmembrane region" description="Helical" evidence="8">
    <location>
        <begin position="235"/>
        <end position="256"/>
    </location>
</feature>
<feature type="compositionally biased region" description="Low complexity" evidence="9">
    <location>
        <begin position="126"/>
        <end position="158"/>
    </location>
</feature>
<evidence type="ECO:0000256" key="1">
    <source>
        <dbReference type="ARBA" id="ARBA00004651"/>
    </source>
</evidence>
<dbReference type="PANTHER" id="PTHR30269">
    <property type="entry name" value="TRANSMEMBRANE PROTEIN YFCA"/>
    <property type="match status" value="1"/>
</dbReference>
<keyword evidence="6 8" id="KW-1133">Transmembrane helix</keyword>
<sequence>MFALAMPAKESTATVLLLLLVGDVIAVSRYRTVSWSLLIRLIPSVLPGLALGALFMNVVDDVTMRRTIGGLLLVMVLLQLWQRRPRRTGPARGTAAAPGSGAAKADMSPASPQDVSAPGTTPPETPSSGSTSPGATPAGINASGTASTGTSSSEAPAATPTPPPHWVRAVATGIAAGFATMTANAAGPVMALYFLAARVDKARFIGTNAWFFFLVNLSKTPFTTALGLYSPTNLLLVVALIPAVLVGAMFGIWIIGRVTQRQFELVTIAASAIASLALLLR</sequence>
<evidence type="ECO:0000313" key="10">
    <source>
        <dbReference type="EMBL" id="QIK73153.1"/>
    </source>
</evidence>
<dbReference type="KEGG" id="prv:G7070_13910"/>